<evidence type="ECO:0000313" key="2">
    <source>
        <dbReference type="EMBL" id="TVY78547.1"/>
    </source>
</evidence>
<name>A0A8T9C8R8_9HELO</name>
<evidence type="ECO:0000313" key="3">
    <source>
        <dbReference type="Proteomes" id="UP000469558"/>
    </source>
</evidence>
<dbReference type="AlphaFoldDB" id="A0A8T9C8R8"/>
<dbReference type="OrthoDB" id="5405297at2759"/>
<accession>A0A8T9C8R8</accession>
<organism evidence="2 3">
    <name type="scientific">Lachnellula suecica</name>
    <dbReference type="NCBI Taxonomy" id="602035"/>
    <lineage>
        <taxon>Eukaryota</taxon>
        <taxon>Fungi</taxon>
        <taxon>Dikarya</taxon>
        <taxon>Ascomycota</taxon>
        <taxon>Pezizomycotina</taxon>
        <taxon>Leotiomycetes</taxon>
        <taxon>Helotiales</taxon>
        <taxon>Lachnaceae</taxon>
        <taxon>Lachnellula</taxon>
    </lineage>
</organism>
<reference evidence="2 3" key="1">
    <citation type="submission" date="2018-05" db="EMBL/GenBank/DDBJ databases">
        <title>Genome sequencing and assembly of the regulated plant pathogen Lachnellula willkommii and related sister species for the development of diagnostic species identification markers.</title>
        <authorList>
            <person name="Giroux E."/>
            <person name="Bilodeau G."/>
        </authorList>
    </citation>
    <scope>NUCLEOTIDE SEQUENCE [LARGE SCALE GENOMIC DNA]</scope>
    <source>
        <strain evidence="2 3">CBS 268.59</strain>
    </source>
</reference>
<keyword evidence="3" id="KW-1185">Reference proteome</keyword>
<sequence>MKWFKRKKLPKEVDEILPKGLARLPTPRVSALSAELIAKLPAPILERMFSFVCPHAQDDTYESCEQSGVEDTCMLCDLRDLSHCAQVSRRWRQAAVGVLYHSIRIDAVHYCQLEEVLAEKRKRRSRMNRNAEPEDTAQARLHLLCRTLWDHKGGFALNVTSLKTPYMTRETCKPDLARAVAACPNLRYIDLPEGFFTDDPTCNTLKQELQGRCPDIRKMAYMRGSERSLELLSSGTLWRNLEVLELSNLNMDPTILRQALGSLSQLHALKVTDMKQFDDHLFQHSDYLPPFPPLTELIFENTPNVTADGLSTYLFRSDTQESLKTLSLTNTGVHPAALHQVLTVAHKLESLSIIENVTSSFPVGVPALASNSLRILHYEITEGSSANSYLKTTESHYNYLSTSLLSHGLPNLRELYVRDPDFPEKLIDLAPPQAPFRSDPDNFTPPNPFNSPTQSPQNNRFSSNNPFAKLQQNGRGMNQDLVVYSKGLDEMEWNFSRVKTAAEQGRRGSATALRPVSSYGLSESMGKTWGQGHGARKSVIVGNGFGGYLAVPADGEGRPSSSASEKKRGSQYDMWR</sequence>
<dbReference type="SUPFAM" id="SSF52047">
    <property type="entry name" value="RNI-like"/>
    <property type="match status" value="1"/>
</dbReference>
<dbReference type="Gene3D" id="3.80.10.10">
    <property type="entry name" value="Ribonuclease Inhibitor"/>
    <property type="match status" value="1"/>
</dbReference>
<protein>
    <recommendedName>
        <fullName evidence="4">F-box domain-containing protein</fullName>
    </recommendedName>
</protein>
<evidence type="ECO:0000256" key="1">
    <source>
        <dbReference type="SAM" id="MobiDB-lite"/>
    </source>
</evidence>
<feature type="compositionally biased region" description="Low complexity" evidence="1">
    <location>
        <begin position="450"/>
        <end position="459"/>
    </location>
</feature>
<feature type="compositionally biased region" description="Basic and acidic residues" evidence="1">
    <location>
        <begin position="564"/>
        <end position="576"/>
    </location>
</feature>
<feature type="region of interest" description="Disordered" evidence="1">
    <location>
        <begin position="433"/>
        <end position="474"/>
    </location>
</feature>
<dbReference type="Proteomes" id="UP000469558">
    <property type="component" value="Unassembled WGS sequence"/>
</dbReference>
<feature type="region of interest" description="Disordered" evidence="1">
    <location>
        <begin position="551"/>
        <end position="576"/>
    </location>
</feature>
<evidence type="ECO:0008006" key="4">
    <source>
        <dbReference type="Google" id="ProtNLM"/>
    </source>
</evidence>
<comment type="caution">
    <text evidence="2">The sequence shown here is derived from an EMBL/GenBank/DDBJ whole genome shotgun (WGS) entry which is preliminary data.</text>
</comment>
<dbReference type="Gene3D" id="1.20.1280.50">
    <property type="match status" value="1"/>
</dbReference>
<dbReference type="InterPro" id="IPR032675">
    <property type="entry name" value="LRR_dom_sf"/>
</dbReference>
<feature type="compositionally biased region" description="Polar residues" evidence="1">
    <location>
        <begin position="460"/>
        <end position="474"/>
    </location>
</feature>
<gene>
    <name evidence="2" type="ORF">LSUE1_G005644</name>
</gene>
<proteinExistence type="predicted"/>
<dbReference type="EMBL" id="QGMK01000736">
    <property type="protein sequence ID" value="TVY78547.1"/>
    <property type="molecule type" value="Genomic_DNA"/>
</dbReference>